<dbReference type="EMBL" id="OZ035826">
    <property type="protein sequence ID" value="CAL1604540.1"/>
    <property type="molecule type" value="Genomic_DNA"/>
</dbReference>
<keyword evidence="2" id="KW-1185">Reference proteome</keyword>
<dbReference type="AlphaFoldDB" id="A0AAV2LT90"/>
<protein>
    <submittedName>
        <fullName evidence="1">Uncharacterized protein</fullName>
    </submittedName>
</protein>
<accession>A0AAV2LT90</accession>
<name>A0AAV2LT90_KNICA</name>
<dbReference type="Proteomes" id="UP001497482">
    <property type="component" value="Chromosome 4"/>
</dbReference>
<sequence>MKSDIQRKITALRLEAKADGDALRRELSAYTSRLNYNHEEIKQAHFEIEQTLNDYSDRLTMLERAHGSLEKDTRKFLKNAWTWKIEAEGKIYVLQGSKKAQKEVIPVTL</sequence>
<reference evidence="1 2" key="1">
    <citation type="submission" date="2024-04" db="EMBL/GenBank/DDBJ databases">
        <authorList>
            <person name="Waldvogel A.-M."/>
            <person name="Schoenle A."/>
        </authorList>
    </citation>
    <scope>NUCLEOTIDE SEQUENCE [LARGE SCALE GENOMIC DNA]</scope>
</reference>
<evidence type="ECO:0000313" key="2">
    <source>
        <dbReference type="Proteomes" id="UP001497482"/>
    </source>
</evidence>
<organism evidence="1 2">
    <name type="scientific">Knipowitschia caucasica</name>
    <name type="common">Caucasian dwarf goby</name>
    <name type="synonym">Pomatoschistus caucasicus</name>
    <dbReference type="NCBI Taxonomy" id="637954"/>
    <lineage>
        <taxon>Eukaryota</taxon>
        <taxon>Metazoa</taxon>
        <taxon>Chordata</taxon>
        <taxon>Craniata</taxon>
        <taxon>Vertebrata</taxon>
        <taxon>Euteleostomi</taxon>
        <taxon>Actinopterygii</taxon>
        <taxon>Neopterygii</taxon>
        <taxon>Teleostei</taxon>
        <taxon>Neoteleostei</taxon>
        <taxon>Acanthomorphata</taxon>
        <taxon>Gobiaria</taxon>
        <taxon>Gobiiformes</taxon>
        <taxon>Gobioidei</taxon>
        <taxon>Gobiidae</taxon>
        <taxon>Gobiinae</taxon>
        <taxon>Knipowitschia</taxon>
    </lineage>
</organism>
<gene>
    <name evidence="1" type="ORF">KC01_LOCUS32036</name>
</gene>
<proteinExistence type="predicted"/>
<evidence type="ECO:0000313" key="1">
    <source>
        <dbReference type="EMBL" id="CAL1604540.1"/>
    </source>
</evidence>